<organism evidence="8 9">
    <name type="scientific">Corynebacterium yudongzhengii</name>
    <dbReference type="NCBI Taxonomy" id="2080740"/>
    <lineage>
        <taxon>Bacteria</taxon>
        <taxon>Bacillati</taxon>
        <taxon>Actinomycetota</taxon>
        <taxon>Actinomycetes</taxon>
        <taxon>Mycobacteriales</taxon>
        <taxon>Corynebacteriaceae</taxon>
        <taxon>Corynebacterium</taxon>
    </lineage>
</organism>
<keyword evidence="5" id="KW-0067">ATP-binding</keyword>
<dbReference type="OrthoDB" id="9801219at2"/>
<dbReference type="Pfam" id="PF00294">
    <property type="entry name" value="PfkB"/>
    <property type="match status" value="1"/>
</dbReference>
<dbReference type="PANTHER" id="PTHR46566:SF5">
    <property type="entry name" value="1-PHOSPHOFRUCTOKINASE"/>
    <property type="match status" value="1"/>
</dbReference>
<feature type="domain" description="Carbohydrate kinase PfkB" evidence="7">
    <location>
        <begin position="21"/>
        <end position="307"/>
    </location>
</feature>
<dbReference type="InterPro" id="IPR029056">
    <property type="entry name" value="Ribokinase-like"/>
</dbReference>
<dbReference type="InterPro" id="IPR011611">
    <property type="entry name" value="PfkB_dom"/>
</dbReference>
<keyword evidence="4 8" id="KW-0418">Kinase</keyword>
<evidence type="ECO:0000256" key="6">
    <source>
        <dbReference type="PIRNR" id="PIRNR000535"/>
    </source>
</evidence>
<dbReference type="AlphaFoldDB" id="A0A2U1T5M2"/>
<dbReference type="Proteomes" id="UP000244989">
    <property type="component" value="Unassembled WGS sequence"/>
</dbReference>
<keyword evidence="2 6" id="KW-0808">Transferase</keyword>
<dbReference type="InterPro" id="IPR017583">
    <property type="entry name" value="Tagatose/fructose_Pkinase"/>
</dbReference>
<evidence type="ECO:0000256" key="3">
    <source>
        <dbReference type="ARBA" id="ARBA00022741"/>
    </source>
</evidence>
<dbReference type="GO" id="GO:0005829">
    <property type="term" value="C:cytosol"/>
    <property type="evidence" value="ECO:0007669"/>
    <property type="project" value="TreeGrafter"/>
</dbReference>
<dbReference type="SUPFAM" id="SSF53613">
    <property type="entry name" value="Ribokinase-like"/>
    <property type="match status" value="1"/>
</dbReference>
<evidence type="ECO:0000259" key="7">
    <source>
        <dbReference type="Pfam" id="PF00294"/>
    </source>
</evidence>
<dbReference type="EMBL" id="QEEZ01000017">
    <property type="protein sequence ID" value="PWC01188.1"/>
    <property type="molecule type" value="Genomic_DNA"/>
</dbReference>
<evidence type="ECO:0000256" key="4">
    <source>
        <dbReference type="ARBA" id="ARBA00022777"/>
    </source>
</evidence>
<comment type="similarity">
    <text evidence="1">Belongs to the carbohydrate kinase PfkB family.</text>
</comment>
<dbReference type="PIRSF" id="PIRSF000535">
    <property type="entry name" value="1PFK/6PFK/LacC"/>
    <property type="match status" value="1"/>
</dbReference>
<comment type="caution">
    <text evidence="8">The sequence shown here is derived from an EMBL/GenBank/DDBJ whole genome shotgun (WGS) entry which is preliminary data.</text>
</comment>
<evidence type="ECO:0000313" key="8">
    <source>
        <dbReference type="EMBL" id="PWC01188.1"/>
    </source>
</evidence>
<name>A0A2U1T5M2_9CORY</name>
<evidence type="ECO:0000256" key="5">
    <source>
        <dbReference type="ARBA" id="ARBA00022840"/>
    </source>
</evidence>
<keyword evidence="9" id="KW-1185">Reference proteome</keyword>
<keyword evidence="3" id="KW-0547">Nucleotide-binding</keyword>
<dbReference type="NCBIfam" id="TIGR03168">
    <property type="entry name" value="1-PFK"/>
    <property type="match status" value="1"/>
</dbReference>
<evidence type="ECO:0000313" key="9">
    <source>
        <dbReference type="Proteomes" id="UP000244989"/>
    </source>
</evidence>
<reference evidence="9" key="1">
    <citation type="submission" date="2018-04" db="EMBL/GenBank/DDBJ databases">
        <authorList>
            <person name="Liu S."/>
            <person name="Wang Z."/>
            <person name="Li J."/>
        </authorList>
    </citation>
    <scope>NUCLEOTIDE SEQUENCE [LARGE SCALE GENOMIC DNA]</scope>
    <source>
        <strain evidence="9">2189</strain>
    </source>
</reference>
<dbReference type="RefSeq" id="WP_108431370.1">
    <property type="nucleotide sequence ID" value="NZ_CP026947.1"/>
</dbReference>
<evidence type="ECO:0000256" key="1">
    <source>
        <dbReference type="ARBA" id="ARBA00010688"/>
    </source>
</evidence>
<protein>
    <submittedName>
        <fullName evidence="8">1-phosphofructokinase family hexose kinase</fullName>
    </submittedName>
</protein>
<accession>A0A2U1T5M2</accession>
<dbReference type="KEGG" id="cyz:C3B44_04730"/>
<dbReference type="PROSITE" id="PS00584">
    <property type="entry name" value="PFKB_KINASES_2"/>
    <property type="match status" value="1"/>
</dbReference>
<sequence>MILTLTPNPSIDVTLDMSTTLVPGEVHRAEAVSRTAGGKGINVAHALHLTGRKTTALFPAAIDDPFLTLTAETGLHHDVVTTTDRVRTNFTVTEAGGRTTKINGPGAHLSTQEFQALMDLTTQHADKADMVVLAGSLPPGVPADFYVDLLKTLREQNPELPVAIDTSDEPIRVLAKNLAESAPTVIKPNGYELGQLLGIDGAELERSADAGDYTPVAQAARELVARGIDDVVVTLGAAGAVLATAAGIWQASAPATTVRSTVGAGDASLAGYLMGRADGDQPPERLRRAVAYGTAAAGLPGTTTPRPSDVDLISPKVTELICLTRFSPRTSSSSTLI</sequence>
<dbReference type="GO" id="GO:0005524">
    <property type="term" value="F:ATP binding"/>
    <property type="evidence" value="ECO:0007669"/>
    <property type="project" value="UniProtKB-KW"/>
</dbReference>
<dbReference type="InterPro" id="IPR002173">
    <property type="entry name" value="Carboh/pur_kinase_PfkB_CS"/>
</dbReference>
<dbReference type="Gene3D" id="3.40.1190.20">
    <property type="match status" value="1"/>
</dbReference>
<evidence type="ECO:0000256" key="2">
    <source>
        <dbReference type="ARBA" id="ARBA00022679"/>
    </source>
</evidence>
<dbReference type="CDD" id="cd01164">
    <property type="entry name" value="FruK_PfkB_like"/>
    <property type="match status" value="1"/>
</dbReference>
<gene>
    <name evidence="8" type="ORF">DF222_08980</name>
</gene>
<proteinExistence type="inferred from homology"/>
<dbReference type="PANTHER" id="PTHR46566">
    <property type="entry name" value="1-PHOSPHOFRUCTOKINASE-RELATED"/>
    <property type="match status" value="1"/>
</dbReference>
<dbReference type="GO" id="GO:0008443">
    <property type="term" value="F:phosphofructokinase activity"/>
    <property type="evidence" value="ECO:0007669"/>
    <property type="project" value="TreeGrafter"/>
</dbReference>